<dbReference type="Proteomes" id="UP000886751">
    <property type="component" value="Unassembled WGS sequence"/>
</dbReference>
<dbReference type="AlphaFoldDB" id="A0A9D1XZW2"/>
<comment type="caution">
    <text evidence="2">The sequence shown here is derived from an EMBL/GenBank/DDBJ whole genome shotgun (WGS) entry which is preliminary data.</text>
</comment>
<feature type="transmembrane region" description="Helical" evidence="1">
    <location>
        <begin position="7"/>
        <end position="29"/>
    </location>
</feature>
<keyword evidence="1" id="KW-0472">Membrane</keyword>
<reference evidence="2" key="1">
    <citation type="journal article" date="2021" name="PeerJ">
        <title>Extensive microbial diversity within the chicken gut microbiome revealed by metagenomics and culture.</title>
        <authorList>
            <person name="Gilroy R."/>
            <person name="Ravi A."/>
            <person name="Getino M."/>
            <person name="Pursley I."/>
            <person name="Horton D.L."/>
            <person name="Alikhan N.F."/>
            <person name="Baker D."/>
            <person name="Gharbi K."/>
            <person name="Hall N."/>
            <person name="Watson M."/>
            <person name="Adriaenssens E.M."/>
            <person name="Foster-Nyarko E."/>
            <person name="Jarju S."/>
            <person name="Secka A."/>
            <person name="Antonio M."/>
            <person name="Oren A."/>
            <person name="Chaudhuri R.R."/>
            <person name="La Ragione R."/>
            <person name="Hildebrand F."/>
            <person name="Pallen M.J."/>
        </authorList>
    </citation>
    <scope>NUCLEOTIDE SEQUENCE</scope>
    <source>
        <strain evidence="2">ChiHecec2B26-7398</strain>
    </source>
</reference>
<sequence>MKKRFPVIIAFVFGALPFLIGCIQNWYMFTYVDSVLPYGFISLAVLCLWGCIAFLLNDRSHSTKAIVISLNLIASLDLLLLGIQELFLHAYWMNCVGSWSQFFYLPMLKLGFSLTNWSHSVFTAYVTCFALMVAVSFIGCKLKENFQK</sequence>
<protein>
    <submittedName>
        <fullName evidence="2">Uncharacterized protein</fullName>
    </submittedName>
</protein>
<dbReference type="EMBL" id="DXEI01000059">
    <property type="protein sequence ID" value="HIX94573.1"/>
    <property type="molecule type" value="Genomic_DNA"/>
</dbReference>
<proteinExistence type="predicted"/>
<keyword evidence="1" id="KW-1133">Transmembrane helix</keyword>
<reference evidence="2" key="2">
    <citation type="submission" date="2021-04" db="EMBL/GenBank/DDBJ databases">
        <authorList>
            <person name="Gilroy R."/>
        </authorList>
    </citation>
    <scope>NUCLEOTIDE SEQUENCE</scope>
    <source>
        <strain evidence="2">ChiHecec2B26-7398</strain>
    </source>
</reference>
<keyword evidence="1" id="KW-0812">Transmembrane</keyword>
<evidence type="ECO:0000313" key="2">
    <source>
        <dbReference type="EMBL" id="HIX94573.1"/>
    </source>
</evidence>
<evidence type="ECO:0000313" key="3">
    <source>
        <dbReference type="Proteomes" id="UP000886751"/>
    </source>
</evidence>
<feature type="transmembrane region" description="Helical" evidence="1">
    <location>
        <begin position="35"/>
        <end position="56"/>
    </location>
</feature>
<accession>A0A9D1XZW2</accession>
<evidence type="ECO:0000256" key="1">
    <source>
        <dbReference type="SAM" id="Phobius"/>
    </source>
</evidence>
<dbReference type="PROSITE" id="PS51257">
    <property type="entry name" value="PROKAR_LIPOPROTEIN"/>
    <property type="match status" value="1"/>
</dbReference>
<gene>
    <name evidence="2" type="ORF">H9846_03850</name>
</gene>
<organism evidence="2 3">
    <name type="scientific">Candidatus Gemmiger excrementipullorum</name>
    <dbReference type="NCBI Taxonomy" id="2838610"/>
    <lineage>
        <taxon>Bacteria</taxon>
        <taxon>Bacillati</taxon>
        <taxon>Bacillota</taxon>
        <taxon>Clostridia</taxon>
        <taxon>Eubacteriales</taxon>
        <taxon>Gemmiger</taxon>
    </lineage>
</organism>
<feature type="transmembrane region" description="Helical" evidence="1">
    <location>
        <begin position="117"/>
        <end position="140"/>
    </location>
</feature>
<feature type="transmembrane region" description="Helical" evidence="1">
    <location>
        <begin position="68"/>
        <end position="92"/>
    </location>
</feature>
<name>A0A9D1XZW2_9FIRM</name>